<accession>A0A4R2THD5</accession>
<dbReference type="EMBL" id="SLYC01000050">
    <property type="protein sequence ID" value="TCP96608.1"/>
    <property type="molecule type" value="Genomic_DNA"/>
</dbReference>
<evidence type="ECO:0000313" key="2">
    <source>
        <dbReference type="EMBL" id="TCP96608.1"/>
    </source>
</evidence>
<feature type="region of interest" description="Disordered" evidence="1">
    <location>
        <begin position="28"/>
        <end position="52"/>
    </location>
</feature>
<evidence type="ECO:0000313" key="3">
    <source>
        <dbReference type="Proteomes" id="UP000295504"/>
    </source>
</evidence>
<name>A0A4R2THD5_9FIRM</name>
<sequence length="52" mass="5879">MRGMSSRVLTGGLIGAALGMYAMSQMSQKDRRRMMKKGRKMLSSATRDMNFF</sequence>
<protein>
    <recommendedName>
        <fullName evidence="4">YtxH-like protein</fullName>
    </recommendedName>
</protein>
<keyword evidence="3" id="KW-1185">Reference proteome</keyword>
<evidence type="ECO:0008006" key="4">
    <source>
        <dbReference type="Google" id="ProtNLM"/>
    </source>
</evidence>
<organism evidence="2 3">
    <name type="scientific">Serpentinicella alkaliphila</name>
    <dbReference type="NCBI Taxonomy" id="1734049"/>
    <lineage>
        <taxon>Bacteria</taxon>
        <taxon>Bacillati</taxon>
        <taxon>Bacillota</taxon>
        <taxon>Clostridia</taxon>
        <taxon>Peptostreptococcales</taxon>
        <taxon>Natronincolaceae</taxon>
        <taxon>Serpentinicella</taxon>
    </lineage>
</organism>
<reference evidence="2 3" key="1">
    <citation type="submission" date="2019-03" db="EMBL/GenBank/DDBJ databases">
        <title>Genomic Encyclopedia of Type Strains, Phase IV (KMG-IV): sequencing the most valuable type-strain genomes for metagenomic binning, comparative biology and taxonomic classification.</title>
        <authorList>
            <person name="Goeker M."/>
        </authorList>
    </citation>
    <scope>NUCLEOTIDE SEQUENCE [LARGE SCALE GENOMIC DNA]</scope>
    <source>
        <strain evidence="2 3">DSM 100013</strain>
    </source>
</reference>
<feature type="compositionally biased region" description="Polar residues" evidence="1">
    <location>
        <begin position="43"/>
        <end position="52"/>
    </location>
</feature>
<proteinExistence type="predicted"/>
<evidence type="ECO:0000256" key="1">
    <source>
        <dbReference type="SAM" id="MobiDB-lite"/>
    </source>
</evidence>
<gene>
    <name evidence="2" type="ORF">EDD79_10504</name>
</gene>
<dbReference type="Proteomes" id="UP000295504">
    <property type="component" value="Unassembled WGS sequence"/>
</dbReference>
<feature type="compositionally biased region" description="Basic residues" evidence="1">
    <location>
        <begin position="30"/>
        <end position="40"/>
    </location>
</feature>
<comment type="caution">
    <text evidence="2">The sequence shown here is derived from an EMBL/GenBank/DDBJ whole genome shotgun (WGS) entry which is preliminary data.</text>
</comment>
<dbReference type="AlphaFoldDB" id="A0A4R2THD5"/>
<dbReference type="RefSeq" id="WP_165913771.1">
    <property type="nucleotide sequence ID" value="NZ_CP058648.1"/>
</dbReference>